<dbReference type="EMBL" id="HBJA01045461">
    <property type="protein sequence ID" value="CAE0804682.1"/>
    <property type="molecule type" value="Transcribed_RNA"/>
</dbReference>
<dbReference type="AlphaFoldDB" id="A0A7S4FN11"/>
<gene>
    <name evidence="2" type="ORF">EGYM00163_LOCUS15806</name>
</gene>
<keyword evidence="1" id="KW-0812">Transmembrane</keyword>
<protein>
    <submittedName>
        <fullName evidence="2">Uncharacterized protein</fullName>
    </submittedName>
</protein>
<sequence>MVVSSNTSLFPFPSNVLESRVPSGSAEPFQERFNILVVLIIGGGVLFCLLLAIAGAVLLWCRLRLHCPVLPVDASPRAMVRCPFTLWTRLKDIRSNKCPAPPPHKLTT</sequence>
<feature type="transmembrane region" description="Helical" evidence="1">
    <location>
        <begin position="35"/>
        <end position="61"/>
    </location>
</feature>
<reference evidence="2" key="1">
    <citation type="submission" date="2021-01" db="EMBL/GenBank/DDBJ databases">
        <authorList>
            <person name="Corre E."/>
            <person name="Pelletier E."/>
            <person name="Niang G."/>
            <person name="Scheremetjew M."/>
            <person name="Finn R."/>
            <person name="Kale V."/>
            <person name="Holt S."/>
            <person name="Cochrane G."/>
            <person name="Meng A."/>
            <person name="Brown T."/>
            <person name="Cohen L."/>
        </authorList>
    </citation>
    <scope>NUCLEOTIDE SEQUENCE</scope>
    <source>
        <strain evidence="2">CCMP1594</strain>
    </source>
</reference>
<name>A0A7S4FN11_9EUGL</name>
<keyword evidence="1" id="KW-0472">Membrane</keyword>
<evidence type="ECO:0000256" key="1">
    <source>
        <dbReference type="SAM" id="Phobius"/>
    </source>
</evidence>
<organism evidence="2">
    <name type="scientific">Eutreptiella gymnastica</name>
    <dbReference type="NCBI Taxonomy" id="73025"/>
    <lineage>
        <taxon>Eukaryota</taxon>
        <taxon>Discoba</taxon>
        <taxon>Euglenozoa</taxon>
        <taxon>Euglenida</taxon>
        <taxon>Spirocuta</taxon>
        <taxon>Euglenophyceae</taxon>
        <taxon>Eutreptiales</taxon>
        <taxon>Eutreptiaceae</taxon>
        <taxon>Eutreptiella</taxon>
    </lineage>
</organism>
<keyword evidence="1" id="KW-1133">Transmembrane helix</keyword>
<proteinExistence type="predicted"/>
<accession>A0A7S4FN11</accession>
<evidence type="ECO:0000313" key="2">
    <source>
        <dbReference type="EMBL" id="CAE0804682.1"/>
    </source>
</evidence>